<organism evidence="20 21">
    <name type="scientific">Sinocyclocheilus grahami</name>
    <name type="common">Dianchi golden-line fish</name>
    <name type="synonym">Barbus grahami</name>
    <dbReference type="NCBI Taxonomy" id="75366"/>
    <lineage>
        <taxon>Eukaryota</taxon>
        <taxon>Metazoa</taxon>
        <taxon>Chordata</taxon>
        <taxon>Craniata</taxon>
        <taxon>Vertebrata</taxon>
        <taxon>Euteleostomi</taxon>
        <taxon>Actinopterygii</taxon>
        <taxon>Neopterygii</taxon>
        <taxon>Teleostei</taxon>
        <taxon>Ostariophysi</taxon>
        <taxon>Cypriniformes</taxon>
        <taxon>Cyprinidae</taxon>
        <taxon>Cyprininae</taxon>
        <taxon>Sinocyclocheilus</taxon>
    </lineage>
</organism>
<dbReference type="Gene3D" id="2.60.120.200">
    <property type="match status" value="1"/>
</dbReference>
<comment type="caution">
    <text evidence="16">Lacks conserved residue(s) required for the propagation of feature annotation.</text>
</comment>
<feature type="region of interest" description="Disordered" evidence="17">
    <location>
        <begin position="648"/>
        <end position="682"/>
    </location>
</feature>
<evidence type="ECO:0000256" key="12">
    <source>
        <dbReference type="ARBA" id="ARBA00023180"/>
    </source>
</evidence>
<evidence type="ECO:0000259" key="19">
    <source>
        <dbReference type="PROSITE" id="PS50025"/>
    </source>
</evidence>
<keyword evidence="2" id="KW-1003">Cell membrane</keyword>
<dbReference type="PANTHER" id="PTHR15036:SF52">
    <property type="entry name" value="NEUREXIN-2"/>
    <property type="match status" value="1"/>
</dbReference>
<keyword evidence="12" id="KW-0325">Glycoprotein</keyword>
<dbReference type="InterPro" id="IPR001791">
    <property type="entry name" value="Laminin_G"/>
</dbReference>
<evidence type="ECO:0000256" key="18">
    <source>
        <dbReference type="SAM" id="Phobius"/>
    </source>
</evidence>
<dbReference type="Proteomes" id="UP000472262">
    <property type="component" value="Unassembled WGS sequence"/>
</dbReference>
<dbReference type="GO" id="GO:0007155">
    <property type="term" value="P:cell adhesion"/>
    <property type="evidence" value="ECO:0007669"/>
    <property type="project" value="UniProtKB-KW"/>
</dbReference>
<keyword evidence="9 18" id="KW-1133">Transmembrane helix</keyword>
<keyword evidence="13" id="KW-0357">Heparan sulfate</keyword>
<keyword evidence="14" id="KW-0966">Cell projection</keyword>
<evidence type="ECO:0000256" key="13">
    <source>
        <dbReference type="ARBA" id="ARBA00023207"/>
    </source>
</evidence>
<keyword evidence="6" id="KW-0106">Calcium</keyword>
<evidence type="ECO:0000256" key="8">
    <source>
        <dbReference type="ARBA" id="ARBA00022974"/>
    </source>
</evidence>
<gene>
    <name evidence="20" type="primary">LOC107552438</name>
</gene>
<dbReference type="SMART" id="SM00282">
    <property type="entry name" value="LamG"/>
    <property type="match status" value="1"/>
</dbReference>
<dbReference type="FunFam" id="2.60.120.200:FF:000003">
    <property type="entry name" value="neurexin-1 isoform X1"/>
    <property type="match status" value="1"/>
</dbReference>
<evidence type="ECO:0000256" key="17">
    <source>
        <dbReference type="SAM" id="MobiDB-lite"/>
    </source>
</evidence>
<dbReference type="SMART" id="SM00294">
    <property type="entry name" value="4.1m"/>
    <property type="match status" value="1"/>
</dbReference>
<dbReference type="AlphaFoldDB" id="A0A672R5U7"/>
<protein>
    <submittedName>
        <fullName evidence="20">Neurexin-2-like</fullName>
    </submittedName>
</protein>
<dbReference type="SUPFAM" id="SSF49899">
    <property type="entry name" value="Concanavalin A-like lectins/glucanases"/>
    <property type="match status" value="1"/>
</dbReference>
<evidence type="ECO:0000256" key="16">
    <source>
        <dbReference type="PROSITE-ProRule" id="PRU00122"/>
    </source>
</evidence>
<comment type="subcellular location">
    <subcellularLocation>
        <location evidence="15">Presynaptic cell membrane</location>
        <topology evidence="15">Single-pass type I membrane protein</topology>
    </subcellularLocation>
</comment>
<dbReference type="GO" id="GO:0016020">
    <property type="term" value="C:membrane"/>
    <property type="evidence" value="ECO:0007669"/>
    <property type="project" value="UniProtKB-SubCell"/>
</dbReference>
<dbReference type="InterPro" id="IPR003585">
    <property type="entry name" value="Neurexin-like"/>
</dbReference>
<keyword evidence="4" id="KW-0479">Metal-binding</keyword>
<sequence>MSSCFCHVRRRGMEATPPFSSALRALLLSSGLVLYPRAPAVAPPRVFWTNVSGLWRLVLSLALLAFPGPAVSARVSSSLSTTHHVHHFHNKHGTVPIAINRMPFLTRGSHAGTTYIFGRGGALITYTWPPNDRPSTRADRLAVGFSTQLKEAVLVRVESAKGLGDYLELHIERGRVGVIFNVGTDDIVIEESGVMVSDGKYHVVRFTRSGGNATLQVDNLPVLERFPSGSFDSERLAIARQRIPYRLGRVVDEWLLDKGRQLTIFNSQAFIKVGGGEKGRNFQGQISGLYYNGLQVLKLAAEGDPNVQVQGNLRLVGDVPSVMSTDTTSTTPLADMSTTIMETTTTMATTTTRKQRSPTMRDSVTQNTDDLLVASAECPSDDEDLEECEPGNGGELVLPIITVDSLDPPSIVTLYPVIPPPPTYRPFLTLLETTKESLPLPGRPPCPLDQEDCEEPIEVSAYGSGEMTESDDEDYYKNSPLVTDRTVLPPPPAAGNPRGDRPFARLPNSHRPPLTFTPTAPPVTRLKPGINSGPNIPAGKMNTRDQVLLPPVQPSGDPEHGGQHRHIPGITYPPNFPYVPTTDPSSPDRGPPGAVEVIRESSSTTGMVVGIVAAAALCILILLYAMYKYRNRDEGSYQVDQSRNYISNSATQSNGTLVKEKQPGATKTGTKSKKNKDKEYYV</sequence>
<reference evidence="20" key="1">
    <citation type="submission" date="2025-08" db="UniProtKB">
        <authorList>
            <consortium name="Ensembl"/>
        </authorList>
    </citation>
    <scope>IDENTIFICATION</scope>
</reference>
<dbReference type="Ensembl" id="ENSSGRT00000089512.1">
    <property type="protein sequence ID" value="ENSSGRP00000084054.1"/>
    <property type="gene ID" value="ENSSGRG00000042398.1"/>
</dbReference>
<keyword evidence="21" id="KW-1185">Reference proteome</keyword>
<feature type="transmembrane region" description="Helical" evidence="18">
    <location>
        <begin position="607"/>
        <end position="627"/>
    </location>
</feature>
<evidence type="ECO:0000256" key="11">
    <source>
        <dbReference type="ARBA" id="ARBA00023136"/>
    </source>
</evidence>
<evidence type="ECO:0000256" key="10">
    <source>
        <dbReference type="ARBA" id="ARBA00023018"/>
    </source>
</evidence>
<keyword evidence="7" id="KW-0130">Cell adhesion</keyword>
<keyword evidence="11 18" id="KW-0472">Membrane</keyword>
<evidence type="ECO:0000313" key="20">
    <source>
        <dbReference type="Ensembl" id="ENSSGRP00000084054.1"/>
    </source>
</evidence>
<keyword evidence="8" id="KW-0654">Proteoglycan</keyword>
<proteinExistence type="inferred from homology"/>
<accession>A0A672R5U7</accession>
<evidence type="ECO:0000256" key="4">
    <source>
        <dbReference type="ARBA" id="ARBA00022723"/>
    </source>
</evidence>
<reference evidence="20" key="2">
    <citation type="submission" date="2025-09" db="UniProtKB">
        <authorList>
            <consortium name="Ensembl"/>
        </authorList>
    </citation>
    <scope>IDENTIFICATION</scope>
</reference>
<evidence type="ECO:0000256" key="6">
    <source>
        <dbReference type="ARBA" id="ARBA00022837"/>
    </source>
</evidence>
<evidence type="ECO:0000256" key="15">
    <source>
        <dbReference type="ARBA" id="ARBA00035005"/>
    </source>
</evidence>
<feature type="domain" description="Laminin G" evidence="19">
    <location>
        <begin position="113"/>
        <end position="313"/>
    </location>
</feature>
<keyword evidence="3 18" id="KW-0812">Transmembrane</keyword>
<dbReference type="Pfam" id="PF02210">
    <property type="entry name" value="Laminin_G_2"/>
    <property type="match status" value="1"/>
</dbReference>
<evidence type="ECO:0000256" key="5">
    <source>
        <dbReference type="ARBA" id="ARBA00022729"/>
    </source>
</evidence>
<evidence type="ECO:0000256" key="9">
    <source>
        <dbReference type="ARBA" id="ARBA00022989"/>
    </source>
</evidence>
<evidence type="ECO:0000256" key="14">
    <source>
        <dbReference type="ARBA" id="ARBA00023273"/>
    </source>
</evidence>
<dbReference type="GO" id="GO:0002040">
    <property type="term" value="P:sprouting angiogenesis"/>
    <property type="evidence" value="ECO:0007669"/>
    <property type="project" value="UniProtKB-ARBA"/>
</dbReference>
<dbReference type="CDD" id="cd00110">
    <property type="entry name" value="LamG"/>
    <property type="match status" value="1"/>
</dbReference>
<comment type="similarity">
    <text evidence="1">Belongs to the neurexin family.</text>
</comment>
<dbReference type="PROSITE" id="PS50025">
    <property type="entry name" value="LAM_G_DOMAIN"/>
    <property type="match status" value="1"/>
</dbReference>
<dbReference type="InterPro" id="IPR050372">
    <property type="entry name" value="Neurexin-related_CASP"/>
</dbReference>
<feature type="region of interest" description="Disordered" evidence="17">
    <location>
        <begin position="463"/>
        <end position="528"/>
    </location>
</feature>
<name>A0A672R5U7_SINGR</name>
<keyword evidence="5" id="KW-0732">Signal</keyword>
<evidence type="ECO:0000256" key="3">
    <source>
        <dbReference type="ARBA" id="ARBA00022692"/>
    </source>
</evidence>
<dbReference type="PANTHER" id="PTHR15036">
    <property type="entry name" value="PIKACHURIN-LIKE PROTEIN"/>
    <property type="match status" value="1"/>
</dbReference>
<dbReference type="InterPro" id="IPR013320">
    <property type="entry name" value="ConA-like_dom_sf"/>
</dbReference>
<evidence type="ECO:0000256" key="7">
    <source>
        <dbReference type="ARBA" id="ARBA00022889"/>
    </source>
</evidence>
<evidence type="ECO:0000256" key="1">
    <source>
        <dbReference type="ARBA" id="ARBA00010241"/>
    </source>
</evidence>
<keyword evidence="10" id="KW-0770">Synapse</keyword>
<evidence type="ECO:0000256" key="2">
    <source>
        <dbReference type="ARBA" id="ARBA00022475"/>
    </source>
</evidence>
<evidence type="ECO:0000313" key="21">
    <source>
        <dbReference type="Proteomes" id="UP000472262"/>
    </source>
</evidence>